<keyword evidence="2 4" id="KW-0238">DNA-binding</keyword>
<reference evidence="6 7" key="1">
    <citation type="submission" date="2024-09" db="EMBL/GenBank/DDBJ databases">
        <authorList>
            <person name="Sun Q."/>
            <person name="Mori K."/>
        </authorList>
    </citation>
    <scope>NUCLEOTIDE SEQUENCE [LARGE SCALE GENOMIC DNA]</scope>
    <source>
        <strain evidence="6 7">CCM 3426</strain>
    </source>
</reference>
<dbReference type="RefSeq" id="WP_189649413.1">
    <property type="nucleotide sequence ID" value="NZ_BMRC01000009.1"/>
</dbReference>
<dbReference type="SUPFAM" id="SSF46689">
    <property type="entry name" value="Homeodomain-like"/>
    <property type="match status" value="1"/>
</dbReference>
<dbReference type="PANTHER" id="PTHR30055:SF238">
    <property type="entry name" value="MYCOFACTOCIN BIOSYNTHESIS TRANSCRIPTIONAL REGULATOR MFTR-RELATED"/>
    <property type="match status" value="1"/>
</dbReference>
<dbReference type="Pfam" id="PF17754">
    <property type="entry name" value="TetR_C_14"/>
    <property type="match status" value="1"/>
</dbReference>
<dbReference type="InterPro" id="IPR001647">
    <property type="entry name" value="HTH_TetR"/>
</dbReference>
<keyword evidence="3" id="KW-0804">Transcription</keyword>
<name>A0ABV5IG18_9ACTN</name>
<dbReference type="InterPro" id="IPR050109">
    <property type="entry name" value="HTH-type_TetR-like_transc_reg"/>
</dbReference>
<sequence length="213" mass="23132">MTADLLPLRERKKLKTRATLVDTALTLFAERGFDQVTLDELCAEVEVSKRTFFRNFASKEEVASAPLEALWTGLLGDVEQAPLGGRPVLAVLQDAMLAAVERMAEGGPEWVARVRLSHELSQRTPSIAAHGLQFCDRTSAAFEATLRRRLGLDARDQRPRLALDLLVAAFHAALRGWAARSAEPTLDGLVAELRAVFAVVPAAVTFTGDGPDS</sequence>
<dbReference type="InterPro" id="IPR041347">
    <property type="entry name" value="MftR_C"/>
</dbReference>
<dbReference type="PROSITE" id="PS50977">
    <property type="entry name" value="HTH_TETR_2"/>
    <property type="match status" value="1"/>
</dbReference>
<keyword evidence="1" id="KW-0805">Transcription regulation</keyword>
<dbReference type="Proteomes" id="UP001589647">
    <property type="component" value="Unassembled WGS sequence"/>
</dbReference>
<gene>
    <name evidence="6" type="ORF">ACFFV7_20005</name>
</gene>
<keyword evidence="7" id="KW-1185">Reference proteome</keyword>
<dbReference type="Pfam" id="PF00440">
    <property type="entry name" value="TetR_N"/>
    <property type="match status" value="1"/>
</dbReference>
<evidence type="ECO:0000259" key="5">
    <source>
        <dbReference type="PROSITE" id="PS50977"/>
    </source>
</evidence>
<evidence type="ECO:0000313" key="6">
    <source>
        <dbReference type="EMBL" id="MFB9203483.1"/>
    </source>
</evidence>
<comment type="caution">
    <text evidence="6">The sequence shown here is derived from an EMBL/GenBank/DDBJ whole genome shotgun (WGS) entry which is preliminary data.</text>
</comment>
<protein>
    <submittedName>
        <fullName evidence="6">TetR family transcriptional regulator</fullName>
    </submittedName>
</protein>
<dbReference type="EMBL" id="JBHMEI010000015">
    <property type="protein sequence ID" value="MFB9203483.1"/>
    <property type="molecule type" value="Genomic_DNA"/>
</dbReference>
<feature type="DNA-binding region" description="H-T-H motif" evidence="4">
    <location>
        <begin position="37"/>
        <end position="56"/>
    </location>
</feature>
<feature type="domain" description="HTH tetR-type" evidence="5">
    <location>
        <begin position="14"/>
        <end position="74"/>
    </location>
</feature>
<dbReference type="PRINTS" id="PR00455">
    <property type="entry name" value="HTHTETR"/>
</dbReference>
<accession>A0ABV5IG18</accession>
<evidence type="ECO:0000256" key="2">
    <source>
        <dbReference type="ARBA" id="ARBA00023125"/>
    </source>
</evidence>
<evidence type="ECO:0000313" key="7">
    <source>
        <dbReference type="Proteomes" id="UP001589647"/>
    </source>
</evidence>
<dbReference type="PANTHER" id="PTHR30055">
    <property type="entry name" value="HTH-TYPE TRANSCRIPTIONAL REGULATOR RUTR"/>
    <property type="match status" value="1"/>
</dbReference>
<evidence type="ECO:0000256" key="3">
    <source>
        <dbReference type="ARBA" id="ARBA00023163"/>
    </source>
</evidence>
<evidence type="ECO:0000256" key="4">
    <source>
        <dbReference type="PROSITE-ProRule" id="PRU00335"/>
    </source>
</evidence>
<evidence type="ECO:0000256" key="1">
    <source>
        <dbReference type="ARBA" id="ARBA00023015"/>
    </source>
</evidence>
<proteinExistence type="predicted"/>
<dbReference type="Gene3D" id="1.10.357.10">
    <property type="entry name" value="Tetracycline Repressor, domain 2"/>
    <property type="match status" value="1"/>
</dbReference>
<dbReference type="InterPro" id="IPR009057">
    <property type="entry name" value="Homeodomain-like_sf"/>
</dbReference>
<organism evidence="6 7">
    <name type="scientific">Nonomuraea spiralis</name>
    <dbReference type="NCBI Taxonomy" id="46182"/>
    <lineage>
        <taxon>Bacteria</taxon>
        <taxon>Bacillati</taxon>
        <taxon>Actinomycetota</taxon>
        <taxon>Actinomycetes</taxon>
        <taxon>Streptosporangiales</taxon>
        <taxon>Streptosporangiaceae</taxon>
        <taxon>Nonomuraea</taxon>
    </lineage>
</organism>